<feature type="region of interest" description="Disordered" evidence="2">
    <location>
        <begin position="115"/>
        <end position="151"/>
    </location>
</feature>
<protein>
    <submittedName>
        <fullName evidence="3">Uncharacterized protein</fullName>
    </submittedName>
</protein>
<dbReference type="PANTHER" id="PTHR14873:SF1">
    <property type="entry name" value="OS06G0694100 PROTEIN"/>
    <property type="match status" value="1"/>
</dbReference>
<dbReference type="Proteomes" id="UP001054857">
    <property type="component" value="Unassembled WGS sequence"/>
</dbReference>
<sequence length="548" mass="59822">MATYAQELFQQFRAPSPGTSDTSLQFFSEYLRPGAADSDVGWHGCSAHANGESSSSQLAGHGFATAAGAVMPFAFQPRLVVQQPATVPPLTGHYQAQPDFPIVLGADAVQHSSQAPAFSLGPGFATSPTSLEDRPPSPAALRRRGRRPKPRLPDLQQKLEALTEQFNQLSHENVFMRSKLKILERMVPLWDQRAGLLRKLLSSAQEQAPQAEAAAPAAPAAAAAGYGATSHPVLQSWDQTSVRDQLAGSEVCPSTAVARSVLHPQRAGIRVGTGIKLHRAYTTAAKTFLDPNPHKGARKGAAGLPPLVAMFPGPDDELPPMSPEVIRHLSNVTKEDFCMLWRQICTQFGVLLVGAEMHGVGSPPYQRFERYYQNMLTYMDKIMLLTPTCFLSCMYMNVETGLHERPNDQFWVSCARALQLNPQQLRDVASLATMYERNMAPMVQQRQQLAAQLSTGLAEAASVSACRRGLESRIEVDELARQLERNTLKEKLKHQNVSDFLCSSLLTPLQLAKLIVGAYPYILDPIALLHAFITLGGSGANQQLQQAQ</sequence>
<reference evidence="3 4" key="1">
    <citation type="journal article" date="2021" name="Sci. Rep.">
        <title>Genome sequencing of the multicellular alga Astrephomene provides insights into convergent evolution of germ-soma differentiation.</title>
        <authorList>
            <person name="Yamashita S."/>
            <person name="Yamamoto K."/>
            <person name="Matsuzaki R."/>
            <person name="Suzuki S."/>
            <person name="Yamaguchi H."/>
            <person name="Hirooka S."/>
            <person name="Minakuchi Y."/>
            <person name="Miyagishima S."/>
            <person name="Kawachi M."/>
            <person name="Toyoda A."/>
            <person name="Nozaki H."/>
        </authorList>
    </citation>
    <scope>NUCLEOTIDE SEQUENCE [LARGE SCALE GENOMIC DNA]</scope>
    <source>
        <strain evidence="3 4">NIES-4017</strain>
    </source>
</reference>
<organism evidence="3 4">
    <name type="scientific">Astrephomene gubernaculifera</name>
    <dbReference type="NCBI Taxonomy" id="47775"/>
    <lineage>
        <taxon>Eukaryota</taxon>
        <taxon>Viridiplantae</taxon>
        <taxon>Chlorophyta</taxon>
        <taxon>core chlorophytes</taxon>
        <taxon>Chlorophyceae</taxon>
        <taxon>CS clade</taxon>
        <taxon>Chlamydomonadales</taxon>
        <taxon>Astrephomenaceae</taxon>
        <taxon>Astrephomene</taxon>
    </lineage>
</organism>
<dbReference type="AlphaFoldDB" id="A0AAD3HNS8"/>
<evidence type="ECO:0000313" key="4">
    <source>
        <dbReference type="Proteomes" id="UP001054857"/>
    </source>
</evidence>
<evidence type="ECO:0000256" key="1">
    <source>
        <dbReference type="SAM" id="Coils"/>
    </source>
</evidence>
<dbReference type="EMBL" id="BMAR01000022">
    <property type="protein sequence ID" value="GFR48244.1"/>
    <property type="molecule type" value="Genomic_DNA"/>
</dbReference>
<feature type="compositionally biased region" description="Basic residues" evidence="2">
    <location>
        <begin position="141"/>
        <end position="150"/>
    </location>
</feature>
<proteinExistence type="predicted"/>
<accession>A0AAD3HNS8</accession>
<evidence type="ECO:0000256" key="2">
    <source>
        <dbReference type="SAM" id="MobiDB-lite"/>
    </source>
</evidence>
<keyword evidence="4" id="KW-1185">Reference proteome</keyword>
<evidence type="ECO:0000313" key="3">
    <source>
        <dbReference type="EMBL" id="GFR48244.1"/>
    </source>
</evidence>
<gene>
    <name evidence="3" type="ORF">Agub_g10107</name>
</gene>
<feature type="coiled-coil region" evidence="1">
    <location>
        <begin position="152"/>
        <end position="179"/>
    </location>
</feature>
<keyword evidence="1" id="KW-0175">Coiled coil</keyword>
<comment type="caution">
    <text evidence="3">The sequence shown here is derived from an EMBL/GenBank/DDBJ whole genome shotgun (WGS) entry which is preliminary data.</text>
</comment>
<dbReference type="PANTHER" id="PTHR14873">
    <property type="entry name" value="OS06G0694100 PROTEIN"/>
    <property type="match status" value="1"/>
</dbReference>
<name>A0AAD3HNS8_9CHLO</name>